<organism evidence="1 2">
    <name type="scientific">Lindgomyces ingoldianus</name>
    <dbReference type="NCBI Taxonomy" id="673940"/>
    <lineage>
        <taxon>Eukaryota</taxon>
        <taxon>Fungi</taxon>
        <taxon>Dikarya</taxon>
        <taxon>Ascomycota</taxon>
        <taxon>Pezizomycotina</taxon>
        <taxon>Dothideomycetes</taxon>
        <taxon>Pleosporomycetidae</taxon>
        <taxon>Pleosporales</taxon>
        <taxon>Lindgomycetaceae</taxon>
        <taxon>Lindgomyces</taxon>
    </lineage>
</organism>
<sequence length="203" mass="22873">MSSGASATDPHRHAQYTYIPKMENILPPSIAKLERPLPHTPKTDQSMSDSFILEHRPQSPQIVQGPRSPAIELEEAHPPMPPTKDETLTPLSNWAHLSLIKNQRNSLRTELSAQQVAGAEAKASVAALRRLAFRLAVNISVKEKQIANTARNLARSRKKDYISTRNADKRIEMLSKGWKEEERRNREILESLEKAAMLTLQCI</sequence>
<keyword evidence="2" id="KW-1185">Reference proteome</keyword>
<accession>A0ACB6QXK7</accession>
<comment type="caution">
    <text evidence="1">The sequence shown here is derived from an EMBL/GenBank/DDBJ whole genome shotgun (WGS) entry which is preliminary data.</text>
</comment>
<reference evidence="1" key="1">
    <citation type="journal article" date="2020" name="Stud. Mycol.">
        <title>101 Dothideomycetes genomes: a test case for predicting lifestyles and emergence of pathogens.</title>
        <authorList>
            <person name="Haridas S."/>
            <person name="Albert R."/>
            <person name="Binder M."/>
            <person name="Bloem J."/>
            <person name="Labutti K."/>
            <person name="Salamov A."/>
            <person name="Andreopoulos B."/>
            <person name="Baker S."/>
            <person name="Barry K."/>
            <person name="Bills G."/>
            <person name="Bluhm B."/>
            <person name="Cannon C."/>
            <person name="Castanera R."/>
            <person name="Culley D."/>
            <person name="Daum C."/>
            <person name="Ezra D."/>
            <person name="Gonzalez J."/>
            <person name="Henrissat B."/>
            <person name="Kuo A."/>
            <person name="Liang C."/>
            <person name="Lipzen A."/>
            <person name="Lutzoni F."/>
            <person name="Magnuson J."/>
            <person name="Mondo S."/>
            <person name="Nolan M."/>
            <person name="Ohm R."/>
            <person name="Pangilinan J."/>
            <person name="Park H.-J."/>
            <person name="Ramirez L."/>
            <person name="Alfaro M."/>
            <person name="Sun H."/>
            <person name="Tritt A."/>
            <person name="Yoshinaga Y."/>
            <person name="Zwiers L.-H."/>
            <person name="Turgeon B."/>
            <person name="Goodwin S."/>
            <person name="Spatafora J."/>
            <person name="Crous P."/>
            <person name="Grigoriev I."/>
        </authorList>
    </citation>
    <scope>NUCLEOTIDE SEQUENCE</scope>
    <source>
        <strain evidence="1">ATCC 200398</strain>
    </source>
</reference>
<evidence type="ECO:0000313" key="1">
    <source>
        <dbReference type="EMBL" id="KAF2471012.1"/>
    </source>
</evidence>
<dbReference type="Proteomes" id="UP000799755">
    <property type="component" value="Unassembled WGS sequence"/>
</dbReference>
<dbReference type="EMBL" id="MU003506">
    <property type="protein sequence ID" value="KAF2471012.1"/>
    <property type="molecule type" value="Genomic_DNA"/>
</dbReference>
<name>A0ACB6QXK7_9PLEO</name>
<evidence type="ECO:0000313" key="2">
    <source>
        <dbReference type="Proteomes" id="UP000799755"/>
    </source>
</evidence>
<proteinExistence type="predicted"/>
<gene>
    <name evidence="1" type="ORF">BDR25DRAFT_29042</name>
</gene>
<protein>
    <submittedName>
        <fullName evidence="1">Uncharacterized protein</fullName>
    </submittedName>
</protein>